<name>A0ABN4JJW3_9BURK</name>
<organism evidence="2 3">
    <name type="scientific">Pandoraea norimbergensis</name>
    <dbReference type="NCBI Taxonomy" id="93219"/>
    <lineage>
        <taxon>Bacteria</taxon>
        <taxon>Pseudomonadati</taxon>
        <taxon>Pseudomonadota</taxon>
        <taxon>Betaproteobacteria</taxon>
        <taxon>Burkholderiales</taxon>
        <taxon>Burkholderiaceae</taxon>
        <taxon>Pandoraea</taxon>
    </lineage>
</organism>
<protein>
    <recommendedName>
        <fullName evidence="4">Transmembrane protein</fullName>
    </recommendedName>
</protein>
<sequence length="318" mass="34684">MGRRRCPARAWHARGFTLLELTLAMPLGLLVVMAAIAIYLAGLRLWRVQVARLDVQQRAVFALTQLTRAVQMAGYRNWDPMEGGAMPPLTGKRDWVSLRAADECASSVETCPRRGWQGSALMEVQYHGAGVKPGNGAIQNCGGKRAPTTFYSNDRHINIFYVAKGEDGSPSLFCRYNDPEKMPSKLKPGQVLVAGIEAMYVRLGVRGGGSRVIGGERMFWIDPVKSARGKPPLVPIGMRDWEDVEAVAFSLVLRGAPRAGAKKGIARVVEVFDAKSGGGMYKRLSDAGQFHLQVFTAIAYRRNDGGFGKEAAWLASSS</sequence>
<keyword evidence="1" id="KW-0812">Transmembrane</keyword>
<dbReference type="Pfam" id="PF16074">
    <property type="entry name" value="PilW"/>
    <property type="match status" value="1"/>
</dbReference>
<evidence type="ECO:0000256" key="1">
    <source>
        <dbReference type="SAM" id="Phobius"/>
    </source>
</evidence>
<dbReference type="InterPro" id="IPR032092">
    <property type="entry name" value="PilW"/>
</dbReference>
<dbReference type="Proteomes" id="UP000060277">
    <property type="component" value="Chromosome"/>
</dbReference>
<proteinExistence type="predicted"/>
<accession>A0ABN4JJW3</accession>
<reference evidence="3" key="1">
    <citation type="submission" date="2015-12" db="EMBL/GenBank/DDBJ databases">
        <title>Complete genome sequence of Pandoraea norimbergensis DSM 11628.</title>
        <authorList>
            <person name="Ee R."/>
            <person name="Lim Y.-L."/>
            <person name="Yong D."/>
            <person name="Yin W.-F."/>
            <person name="Chan K.-G."/>
        </authorList>
    </citation>
    <scope>NUCLEOTIDE SEQUENCE [LARGE SCALE GENOMIC DNA]</scope>
    <source>
        <strain evidence="3">DSM 11628</strain>
    </source>
</reference>
<keyword evidence="1" id="KW-0472">Membrane</keyword>
<keyword evidence="3" id="KW-1185">Reference proteome</keyword>
<evidence type="ECO:0000313" key="3">
    <source>
        <dbReference type="Proteomes" id="UP000060277"/>
    </source>
</evidence>
<gene>
    <name evidence="2" type="ORF">AT302_14165</name>
</gene>
<keyword evidence="1" id="KW-1133">Transmembrane helix</keyword>
<evidence type="ECO:0000313" key="2">
    <source>
        <dbReference type="EMBL" id="ALS60749.1"/>
    </source>
</evidence>
<dbReference type="EMBL" id="CP013480">
    <property type="protein sequence ID" value="ALS60749.1"/>
    <property type="molecule type" value="Genomic_DNA"/>
</dbReference>
<feature type="transmembrane region" description="Helical" evidence="1">
    <location>
        <begin position="21"/>
        <end position="46"/>
    </location>
</feature>
<evidence type="ECO:0008006" key="4">
    <source>
        <dbReference type="Google" id="ProtNLM"/>
    </source>
</evidence>